<dbReference type="PRINTS" id="PR01950">
    <property type="entry name" value="LANCSUPER"/>
</dbReference>
<dbReference type="CDD" id="cd04792">
    <property type="entry name" value="LanM-like"/>
    <property type="match status" value="1"/>
</dbReference>
<gene>
    <name evidence="2" type="primary">lanM</name>
    <name evidence="2" type="ORF">ERJ70_03675</name>
</gene>
<dbReference type="SMART" id="SM01260">
    <property type="entry name" value="LANC_like"/>
    <property type="match status" value="1"/>
</dbReference>
<dbReference type="InterPro" id="IPR007822">
    <property type="entry name" value="LANC-like"/>
</dbReference>
<dbReference type="InterPro" id="IPR017146">
    <property type="entry name" value="Lanti_2_LanM"/>
</dbReference>
<evidence type="ECO:0000313" key="2">
    <source>
        <dbReference type="EMBL" id="QTM98471.1"/>
    </source>
</evidence>
<protein>
    <submittedName>
        <fullName evidence="2">Type 2 lantipeptide synthetase LanM</fullName>
    </submittedName>
</protein>
<dbReference type="RefSeq" id="WP_209367237.1">
    <property type="nucleotide sequence ID" value="NZ_CP046956.1"/>
</dbReference>
<evidence type="ECO:0000259" key="1">
    <source>
        <dbReference type="Pfam" id="PF13575"/>
    </source>
</evidence>
<dbReference type="PANTHER" id="PTHR12736">
    <property type="entry name" value="LANC-LIKE PROTEIN"/>
    <property type="match status" value="1"/>
</dbReference>
<reference evidence="2 3" key="1">
    <citation type="submission" date="2019-12" db="EMBL/GenBank/DDBJ databases">
        <title>The whole genome sequencing of a strain isolated from a Mars analog, Dalangtan Playa.</title>
        <authorList>
            <person name="Huang T."/>
        </authorList>
    </citation>
    <scope>NUCLEOTIDE SEQUENCE [LARGE SCALE GENOMIC DNA]</scope>
    <source>
        <strain evidence="2 3">DP4-553-S</strain>
    </source>
</reference>
<dbReference type="PIRSF" id="PIRSF037228">
    <property type="entry name" value="Lant_mod_RumM"/>
    <property type="match status" value="1"/>
</dbReference>
<dbReference type="InterPro" id="IPR025410">
    <property type="entry name" value="Lant_dehyd"/>
</dbReference>
<evidence type="ECO:0000313" key="3">
    <source>
        <dbReference type="Proteomes" id="UP000665043"/>
    </source>
</evidence>
<dbReference type="EMBL" id="CP046956">
    <property type="protein sequence ID" value="QTM98471.1"/>
    <property type="molecule type" value="Genomic_DNA"/>
</dbReference>
<feature type="domain" description="Lantibiotic biosynthesis protein dehydration" evidence="1">
    <location>
        <begin position="214"/>
        <end position="585"/>
    </location>
</feature>
<name>A0ABX7VV25_9BACI</name>
<dbReference type="Pfam" id="PF13575">
    <property type="entry name" value="DUF4135"/>
    <property type="match status" value="1"/>
</dbReference>
<proteinExistence type="predicted"/>
<dbReference type="InterPro" id="IPR012341">
    <property type="entry name" value="6hp_glycosidase-like_sf"/>
</dbReference>
<dbReference type="SUPFAM" id="SSF158745">
    <property type="entry name" value="LanC-like"/>
    <property type="match status" value="1"/>
</dbReference>
<accession>A0ABX7VV25</accession>
<dbReference type="PANTHER" id="PTHR12736:SF7">
    <property type="entry name" value="LANC-LIKE PROTEIN 3"/>
    <property type="match status" value="1"/>
</dbReference>
<dbReference type="Proteomes" id="UP000665043">
    <property type="component" value="Chromosome"/>
</dbReference>
<dbReference type="Gene3D" id="1.50.10.10">
    <property type="match status" value="1"/>
</dbReference>
<organism evidence="2 3">
    <name type="scientific">Sediminibacillus dalangtanensis</name>
    <dbReference type="NCBI Taxonomy" id="2729421"/>
    <lineage>
        <taxon>Bacteria</taxon>
        <taxon>Bacillati</taxon>
        <taxon>Bacillota</taxon>
        <taxon>Bacilli</taxon>
        <taxon>Bacillales</taxon>
        <taxon>Bacillaceae</taxon>
        <taxon>Sediminibacillus</taxon>
    </lineage>
</organism>
<dbReference type="Pfam" id="PF05147">
    <property type="entry name" value="LANC_like"/>
    <property type="match status" value="1"/>
</dbReference>
<keyword evidence="3" id="KW-1185">Reference proteome</keyword>
<sequence>MLKKTDNTLDSMLNNTEWSKALYLTERSIKNIQDKPPIPNSDRLVQWLSRLENDNDLIKLRLEQDKISYDLFLNLINDEYTESNPKEYSWYHYLISVFSENNEELSEEEQDFINNNDFPFKTFMIPFLEKAKTSLKVKVNHTIYEKVLDYSVLIEIVFKAVVSQITNFAGKTLIYELNRINDELIGDTPEERYEFFLTYKLGNKKKVLTLLLEYPLLGRLICESIPNIITNIIQSLNRYLMDMDHIEQRFNKTYDRVINIEQTGDAHNSGSVLKLSFLNGEKLLYKPRSLSIDLHFQKLLEWYNAKGINKQFATLSTINRKDYGWQDYIEFKECSTEEEVENFFERQGQYLAVLYLLNATDFHYGNIIAQGEHPFLIDLESLFHNVISNSNKSYTTSSTKKAIDIISNSVIRTSLLPVFAEDVIYDLDVSGLGGGKSRQLVRPMIVNKNTDNMKIVKKTIHSPQGNNLPVFKKEIIDSTDHVQRIKNGFRNTYKITMENLEELLSTDGPIHHFKEDTVRVILRNTPVYSWLLEASTHPKYLKNGLDRVNLFDFLWRLAKDLPDRIETISSECKEMLIGDIPYFSCKINSTNLVGNEKQIIRNVIKEDSLLLVLKKLNNLSLEDCERQIKFIEESLLTKHYISKDLMMESKQKQPLNKVDSEQINKEAFLTEAIKIGSLMKKDAIWGEDKKDVTWLGMGMNSDEKLQYKVMDMGLYNGLLGMSLFYAYLASESKLEEFKDISEACLETALKEQMMTRRQYTSAFSGYTSAIYVLSHLSKLWSNETYLDKAKELVDVIDRNVDKDKNFDLLNGSAGTLIVCLNFYHLTHYDKARGVAVKCGDHLLKHAVSNKFGYGWLLPKNKDMPPLSGLSHGSAGIALALMMLAKETKNQKYLSAGQASLKYENSLYDSELNNWLDLRLFDNDHKAESVVHWCNGAAGIGLGRLKMLEYYQDSQVTTDLDRAVKKTVVSGITGLNYSLCHGDLGNLELLLLSSKFYDDYALRDFAYKKAFEIILKVNKDGKNNWKCGIPGGQQTPNFMVGLSGIGYQLLRFYNNSIPSVLGVLEMPNH</sequence>
<dbReference type="NCBIfam" id="TIGR03897">
    <property type="entry name" value="lanti_2_LanM"/>
    <property type="match status" value="1"/>
</dbReference>